<name>A0A7G9UY71_9CAUD</name>
<feature type="active site" description="Proton donor" evidence="6">
    <location>
        <position position="82"/>
    </location>
</feature>
<dbReference type="PROSITE" id="PS51747">
    <property type="entry name" value="CYT_DCMP_DEAMINASES_2"/>
    <property type="match status" value="1"/>
</dbReference>
<dbReference type="InterPro" id="IPR016192">
    <property type="entry name" value="APOBEC/CMP_deaminase_Zn-bd"/>
</dbReference>
<dbReference type="PANTHER" id="PTHR11086">
    <property type="entry name" value="DEOXYCYTIDYLATE DEAMINASE-RELATED"/>
    <property type="match status" value="1"/>
</dbReference>
<dbReference type="Gene3D" id="3.40.140.10">
    <property type="entry name" value="Cytidine Deaminase, domain 2"/>
    <property type="match status" value="1"/>
</dbReference>
<dbReference type="PIRSF" id="PIRSF006019">
    <property type="entry name" value="dCMP_deaminase"/>
    <property type="match status" value="1"/>
</dbReference>
<comment type="cofactor">
    <cofactor evidence="1 7">
        <name>Zn(2+)</name>
        <dbReference type="ChEBI" id="CHEBI:29105"/>
    </cofactor>
</comment>
<keyword evidence="4" id="KW-0378">Hydrolase</keyword>
<proteinExistence type="inferred from homology"/>
<dbReference type="InterPro" id="IPR016193">
    <property type="entry name" value="Cytidine_deaminase-like"/>
</dbReference>
<reference evidence="9 10" key="1">
    <citation type="submission" date="2020-06" db="EMBL/GenBank/DDBJ databases">
        <authorList>
            <person name="Laughlin A.G."/>
            <person name="Jarecek M.J."/>
            <person name="Silverman I.C."/>
            <person name="Stringfellow A."/>
            <person name="Shaffer C.D."/>
            <person name="Weston-Hafer K.A."/>
            <person name="Garlena R.A."/>
            <person name="Russell D.A."/>
            <person name="Pope W.H."/>
            <person name="Jacobs-Sera D."/>
            <person name="Hatfull G.F."/>
        </authorList>
    </citation>
    <scope>NUCLEOTIDE SEQUENCE [LARGE SCALE GENOMIC DNA]</scope>
</reference>
<gene>
    <name evidence="9" type="primary">54</name>
    <name evidence="9" type="ORF">SEA_ZEIGLE_54</name>
</gene>
<dbReference type="InterPro" id="IPR015517">
    <property type="entry name" value="dCMP_deaminase-rel"/>
</dbReference>
<comment type="similarity">
    <text evidence="2">Belongs to the cytidine and deoxycytidylate deaminase family.</text>
</comment>
<dbReference type="GO" id="GO:0006220">
    <property type="term" value="P:pyrimidine nucleotide metabolic process"/>
    <property type="evidence" value="ECO:0007669"/>
    <property type="project" value="InterPro"/>
</dbReference>
<evidence type="ECO:0000313" key="10">
    <source>
        <dbReference type="Proteomes" id="UP000516223"/>
    </source>
</evidence>
<feature type="binding site" evidence="7">
    <location>
        <position position="80"/>
    </location>
    <ligand>
        <name>Zn(2+)</name>
        <dbReference type="ChEBI" id="CHEBI:29105"/>
        <note>catalytic</note>
    </ligand>
</feature>
<evidence type="ECO:0000256" key="2">
    <source>
        <dbReference type="ARBA" id="ARBA00006576"/>
    </source>
</evidence>
<protein>
    <submittedName>
        <fullName evidence="9">Deoxycytidylate deaminase</fullName>
    </submittedName>
</protein>
<dbReference type="SUPFAM" id="SSF53927">
    <property type="entry name" value="Cytidine deaminase-like"/>
    <property type="match status" value="1"/>
</dbReference>
<dbReference type="GO" id="GO:0008270">
    <property type="term" value="F:zinc ion binding"/>
    <property type="evidence" value="ECO:0007669"/>
    <property type="project" value="InterPro"/>
</dbReference>
<sequence length="138" mass="14817">MPADRPFKRTALVWSDEAKCTRRQVGAVLVKDGHTIATGYNGAPPGRKNCTDGGCPRGQLSYSDVPAGADYNAFPCVAIHAEANALLRASDRARGATLYVTDEPCQQCRNLILGAGVREVVYRDGADGSWRHLAAEEL</sequence>
<dbReference type="InterPro" id="IPR016473">
    <property type="entry name" value="dCMP_deaminase"/>
</dbReference>
<evidence type="ECO:0000256" key="6">
    <source>
        <dbReference type="PIRSR" id="PIRSR006019-1"/>
    </source>
</evidence>
<dbReference type="InterPro" id="IPR002125">
    <property type="entry name" value="CMP_dCMP_dom"/>
</dbReference>
<organism evidence="9 10">
    <name type="scientific">Streptomyces phage Zeigle</name>
    <dbReference type="NCBI Taxonomy" id="2767569"/>
    <lineage>
        <taxon>Viruses</taxon>
        <taxon>Duplodnaviria</taxon>
        <taxon>Heunggongvirae</taxon>
        <taxon>Uroviricota</taxon>
        <taxon>Caudoviricetes</taxon>
        <taxon>Beephvirinae</taxon>
        <taxon>Manuelvirus</taxon>
        <taxon>Manuelvirus JXY1</taxon>
    </lineage>
</organism>
<dbReference type="PANTHER" id="PTHR11086:SF18">
    <property type="entry name" value="DEOXYCYTIDYLATE DEAMINASE"/>
    <property type="match status" value="1"/>
</dbReference>
<dbReference type="InterPro" id="IPR035105">
    <property type="entry name" value="Deoxycytidylate_deaminase_dom"/>
</dbReference>
<keyword evidence="3 7" id="KW-0479">Metal-binding</keyword>
<feature type="binding site" evidence="7">
    <location>
        <position position="108"/>
    </location>
    <ligand>
        <name>Zn(2+)</name>
        <dbReference type="ChEBI" id="CHEBI:29105"/>
        <note>catalytic</note>
    </ligand>
</feature>
<dbReference type="CDD" id="cd01286">
    <property type="entry name" value="deoxycytidylate_deaminase"/>
    <property type="match status" value="1"/>
</dbReference>
<feature type="domain" description="CMP/dCMP-type deaminase" evidence="8">
    <location>
        <begin position="2"/>
        <end position="138"/>
    </location>
</feature>
<evidence type="ECO:0000256" key="4">
    <source>
        <dbReference type="ARBA" id="ARBA00022801"/>
    </source>
</evidence>
<dbReference type="EMBL" id="MT684596">
    <property type="protein sequence ID" value="QNN98976.1"/>
    <property type="molecule type" value="Genomic_DNA"/>
</dbReference>
<keyword evidence="5 7" id="KW-0862">Zinc</keyword>
<evidence type="ECO:0000313" key="9">
    <source>
        <dbReference type="EMBL" id="QNN98976.1"/>
    </source>
</evidence>
<evidence type="ECO:0000256" key="3">
    <source>
        <dbReference type="ARBA" id="ARBA00022723"/>
    </source>
</evidence>
<dbReference type="Proteomes" id="UP000516223">
    <property type="component" value="Genome"/>
</dbReference>
<evidence type="ECO:0000256" key="5">
    <source>
        <dbReference type="ARBA" id="ARBA00022833"/>
    </source>
</evidence>
<dbReference type="PROSITE" id="PS00903">
    <property type="entry name" value="CYT_DCMP_DEAMINASES_1"/>
    <property type="match status" value="1"/>
</dbReference>
<dbReference type="GO" id="GO:0004132">
    <property type="term" value="F:dCMP deaminase activity"/>
    <property type="evidence" value="ECO:0007669"/>
    <property type="project" value="InterPro"/>
</dbReference>
<evidence type="ECO:0000259" key="8">
    <source>
        <dbReference type="PROSITE" id="PS51747"/>
    </source>
</evidence>
<evidence type="ECO:0000256" key="7">
    <source>
        <dbReference type="PIRSR" id="PIRSR006019-2"/>
    </source>
</evidence>
<feature type="binding site" evidence="7">
    <location>
        <position position="105"/>
    </location>
    <ligand>
        <name>Zn(2+)</name>
        <dbReference type="ChEBI" id="CHEBI:29105"/>
        <note>catalytic</note>
    </ligand>
</feature>
<dbReference type="Pfam" id="PF00383">
    <property type="entry name" value="dCMP_cyt_deam_1"/>
    <property type="match status" value="1"/>
</dbReference>
<accession>A0A7G9UY71</accession>
<evidence type="ECO:0000256" key="1">
    <source>
        <dbReference type="ARBA" id="ARBA00001947"/>
    </source>
</evidence>